<evidence type="ECO:0000313" key="1">
    <source>
        <dbReference type="EMBL" id="KAH7919421.1"/>
    </source>
</evidence>
<comment type="caution">
    <text evidence="1">The sequence shown here is derived from an EMBL/GenBank/DDBJ whole genome shotgun (WGS) entry which is preliminary data.</text>
</comment>
<sequence length="130" mass="15419">MITRRCPLHSIVTTRVFDSVEWPIRPKLPSLSFSLVTSRVVWCRSVWQIIYLSCLPFPPAPRGLLLIGNVFDIDAVGQRSRRRRTVGRTWMNRRYRLCETVYTQRTFKFVSTIWDTGCISRPKHYMWARV</sequence>
<dbReference type="Proteomes" id="UP000790709">
    <property type="component" value="Unassembled WGS sequence"/>
</dbReference>
<keyword evidence="2" id="KW-1185">Reference proteome</keyword>
<name>A0ACB8B169_9AGAM</name>
<accession>A0ACB8B169</accession>
<dbReference type="EMBL" id="MU266662">
    <property type="protein sequence ID" value="KAH7919421.1"/>
    <property type="molecule type" value="Genomic_DNA"/>
</dbReference>
<evidence type="ECO:0000313" key="2">
    <source>
        <dbReference type="Proteomes" id="UP000790709"/>
    </source>
</evidence>
<gene>
    <name evidence="1" type="ORF">BV22DRAFT_861008</name>
</gene>
<protein>
    <submittedName>
        <fullName evidence="1">Uncharacterized protein</fullName>
    </submittedName>
</protein>
<organism evidence="1 2">
    <name type="scientific">Leucogyrophana mollusca</name>
    <dbReference type="NCBI Taxonomy" id="85980"/>
    <lineage>
        <taxon>Eukaryota</taxon>
        <taxon>Fungi</taxon>
        <taxon>Dikarya</taxon>
        <taxon>Basidiomycota</taxon>
        <taxon>Agaricomycotina</taxon>
        <taxon>Agaricomycetes</taxon>
        <taxon>Agaricomycetidae</taxon>
        <taxon>Boletales</taxon>
        <taxon>Boletales incertae sedis</taxon>
        <taxon>Leucogyrophana</taxon>
    </lineage>
</organism>
<reference evidence="1" key="1">
    <citation type="journal article" date="2021" name="New Phytol.">
        <title>Evolutionary innovations through gain and loss of genes in the ectomycorrhizal Boletales.</title>
        <authorList>
            <person name="Wu G."/>
            <person name="Miyauchi S."/>
            <person name="Morin E."/>
            <person name="Kuo A."/>
            <person name="Drula E."/>
            <person name="Varga T."/>
            <person name="Kohler A."/>
            <person name="Feng B."/>
            <person name="Cao Y."/>
            <person name="Lipzen A."/>
            <person name="Daum C."/>
            <person name="Hundley H."/>
            <person name="Pangilinan J."/>
            <person name="Johnson J."/>
            <person name="Barry K."/>
            <person name="LaButti K."/>
            <person name="Ng V."/>
            <person name="Ahrendt S."/>
            <person name="Min B."/>
            <person name="Choi I.G."/>
            <person name="Park H."/>
            <person name="Plett J.M."/>
            <person name="Magnuson J."/>
            <person name="Spatafora J.W."/>
            <person name="Nagy L.G."/>
            <person name="Henrissat B."/>
            <person name="Grigoriev I.V."/>
            <person name="Yang Z.L."/>
            <person name="Xu J."/>
            <person name="Martin F.M."/>
        </authorList>
    </citation>
    <scope>NUCLEOTIDE SEQUENCE</scope>
    <source>
        <strain evidence="1">KUC20120723A-06</strain>
    </source>
</reference>
<proteinExistence type="predicted"/>